<proteinExistence type="predicted"/>
<name>A0A481ZBK3_9VIRU</name>
<dbReference type="InterPro" id="IPR036047">
    <property type="entry name" value="F-box-like_dom_sf"/>
</dbReference>
<dbReference type="EMBL" id="MK500567">
    <property type="protein sequence ID" value="QBK92061.1"/>
    <property type="molecule type" value="Genomic_DNA"/>
</dbReference>
<gene>
    <name evidence="1" type="ORF">LCPAC304_04080</name>
</gene>
<evidence type="ECO:0000313" key="1">
    <source>
        <dbReference type="EMBL" id="QBK92061.1"/>
    </source>
</evidence>
<dbReference type="SUPFAM" id="SSF81383">
    <property type="entry name" value="F-box domain"/>
    <property type="match status" value="1"/>
</dbReference>
<protein>
    <submittedName>
        <fullName evidence="1">F-box domain protein</fullName>
    </submittedName>
</protein>
<accession>A0A481ZBK3</accession>
<sequence length="214" mass="24710">MEQEPLLELPFEDIVHIVEAMDVQSILLLCATSRAYRELCSNPFIAQIIDRKQRESKVVASFDYHPTGEFITELRLYFPESRFLQEISFEFNLTLEVAQSASQQLLNLGEDEDLGNDLHLAEDMRGFRIEGFSNSKDVFVTLYIEGEDFEIPGVMTCTFKTNPFARFLAEYAFIGIRDNPARTILRENGFVESYEEELSPELEAFIASQREYMT</sequence>
<organism evidence="1">
    <name type="scientific">Pithovirus LCPAC304</name>
    <dbReference type="NCBI Taxonomy" id="2506594"/>
    <lineage>
        <taxon>Viruses</taxon>
        <taxon>Pithoviruses</taxon>
    </lineage>
</organism>
<reference evidence="1" key="1">
    <citation type="journal article" date="2019" name="MBio">
        <title>Virus Genomes from Deep Sea Sediments Expand the Ocean Megavirome and Support Independent Origins of Viral Gigantism.</title>
        <authorList>
            <person name="Backstrom D."/>
            <person name="Yutin N."/>
            <person name="Jorgensen S.L."/>
            <person name="Dharamshi J."/>
            <person name="Homa F."/>
            <person name="Zaremba-Niedwiedzka K."/>
            <person name="Spang A."/>
            <person name="Wolf Y.I."/>
            <person name="Koonin E.V."/>
            <person name="Ettema T.J."/>
        </authorList>
    </citation>
    <scope>NUCLEOTIDE SEQUENCE</scope>
</reference>